<evidence type="ECO:0000259" key="8">
    <source>
        <dbReference type="PROSITE" id="PS50928"/>
    </source>
</evidence>
<feature type="transmembrane region" description="Helical" evidence="7">
    <location>
        <begin position="210"/>
        <end position="233"/>
    </location>
</feature>
<dbReference type="Pfam" id="PF00528">
    <property type="entry name" value="BPD_transp_1"/>
    <property type="match status" value="1"/>
</dbReference>
<comment type="caution">
    <text evidence="9">The sequence shown here is derived from an EMBL/GenBank/DDBJ whole genome shotgun (WGS) entry which is preliminary data.</text>
</comment>
<feature type="transmembrane region" description="Helical" evidence="7">
    <location>
        <begin position="109"/>
        <end position="131"/>
    </location>
</feature>
<dbReference type="AlphaFoldDB" id="A0A482TRK4"/>
<feature type="domain" description="ABC transmembrane type-1" evidence="8">
    <location>
        <begin position="118"/>
        <end position="331"/>
    </location>
</feature>
<comment type="similarity">
    <text evidence="7">Belongs to the binding-protein-dependent transport system permease family.</text>
</comment>
<feature type="transmembrane region" description="Helical" evidence="7">
    <location>
        <begin position="152"/>
        <end position="175"/>
    </location>
</feature>
<evidence type="ECO:0000256" key="6">
    <source>
        <dbReference type="ARBA" id="ARBA00023136"/>
    </source>
</evidence>
<dbReference type="InterPro" id="IPR035906">
    <property type="entry name" value="MetI-like_sf"/>
</dbReference>
<keyword evidence="6 7" id="KW-0472">Membrane</keyword>
<dbReference type="SUPFAM" id="SSF161098">
    <property type="entry name" value="MetI-like"/>
    <property type="match status" value="1"/>
</dbReference>
<dbReference type="PANTHER" id="PTHR43005">
    <property type="entry name" value="BLR7065 PROTEIN"/>
    <property type="match status" value="1"/>
</dbReference>
<sequence>MATEQESGDTVRERTRTGPYISFIRWMESLTETQFAYFLLTPALLLLLVIAVYPLIQTFGYSLYADQLTGTARLGQFVGIENYVALFSGARDFALPSAFLPGLSSSFPFVIGIYSSALMVTLVFTAFSVLFETIIGFAQALILDQDFRGRRWVRVAIIIPWAVPIVIQGMIWFLMFQPNIGFLIGTQENPAILNTLGLSFTPLRNTSDSLFLIIVADVWKTTAFMALLILAGLQSIDRSLYDVARVAGASKWQQFKMITFPLILPTVLVAMLFRTIAAMRVYGIIETMAGCTTVPSLSCLVVTTFNNSMYGTSATVAFVTAGLIGIVVSVYIVKFADAEGGF</sequence>
<evidence type="ECO:0000256" key="4">
    <source>
        <dbReference type="ARBA" id="ARBA00022692"/>
    </source>
</evidence>
<evidence type="ECO:0000256" key="7">
    <source>
        <dbReference type="RuleBase" id="RU363032"/>
    </source>
</evidence>
<dbReference type="PANTHER" id="PTHR43005:SF1">
    <property type="entry name" value="SPERMIDINE_PUTRESCINE TRANSPORT SYSTEM PERMEASE PROTEIN"/>
    <property type="match status" value="1"/>
</dbReference>
<feature type="transmembrane region" description="Helical" evidence="7">
    <location>
        <begin position="279"/>
        <end position="302"/>
    </location>
</feature>
<dbReference type="GO" id="GO:0005886">
    <property type="term" value="C:plasma membrane"/>
    <property type="evidence" value="ECO:0007669"/>
    <property type="project" value="UniProtKB-SubCell"/>
</dbReference>
<evidence type="ECO:0000313" key="9">
    <source>
        <dbReference type="EMBL" id="RYJ14579.1"/>
    </source>
</evidence>
<evidence type="ECO:0000256" key="5">
    <source>
        <dbReference type="ARBA" id="ARBA00022989"/>
    </source>
</evidence>
<feature type="transmembrane region" description="Helical" evidence="7">
    <location>
        <begin position="254"/>
        <end position="273"/>
    </location>
</feature>
<keyword evidence="4 7" id="KW-0812">Transmembrane</keyword>
<dbReference type="EMBL" id="RZHH01000002">
    <property type="protein sequence ID" value="RYJ14579.1"/>
    <property type="molecule type" value="Genomic_DNA"/>
</dbReference>
<dbReference type="Gene3D" id="1.10.3720.10">
    <property type="entry name" value="MetI-like"/>
    <property type="match status" value="1"/>
</dbReference>
<comment type="subcellular location">
    <subcellularLocation>
        <location evidence="1 7">Cell membrane</location>
        <topology evidence="1 7">Multi-pass membrane protein</topology>
    </subcellularLocation>
</comment>
<accession>A0A482TRK4</accession>
<organism evidence="9 10">
    <name type="scientific">Halogeometricum borinquense</name>
    <dbReference type="NCBI Taxonomy" id="60847"/>
    <lineage>
        <taxon>Archaea</taxon>
        <taxon>Methanobacteriati</taxon>
        <taxon>Methanobacteriota</taxon>
        <taxon>Stenosarchaea group</taxon>
        <taxon>Halobacteria</taxon>
        <taxon>Halobacteriales</taxon>
        <taxon>Haloferacaceae</taxon>
        <taxon>Halogeometricum</taxon>
    </lineage>
</organism>
<evidence type="ECO:0000256" key="2">
    <source>
        <dbReference type="ARBA" id="ARBA00022448"/>
    </source>
</evidence>
<gene>
    <name evidence="9" type="ORF">ELS19_11875</name>
</gene>
<evidence type="ECO:0000256" key="1">
    <source>
        <dbReference type="ARBA" id="ARBA00004651"/>
    </source>
</evidence>
<proteinExistence type="inferred from homology"/>
<feature type="transmembrane region" description="Helical" evidence="7">
    <location>
        <begin position="314"/>
        <end position="333"/>
    </location>
</feature>
<keyword evidence="3" id="KW-1003">Cell membrane</keyword>
<dbReference type="CDD" id="cd06261">
    <property type="entry name" value="TM_PBP2"/>
    <property type="match status" value="1"/>
</dbReference>
<keyword evidence="5 7" id="KW-1133">Transmembrane helix</keyword>
<dbReference type="Proteomes" id="UP000294028">
    <property type="component" value="Unassembled WGS sequence"/>
</dbReference>
<protein>
    <submittedName>
        <fullName evidence="9">Sugar ABC transporter permease</fullName>
    </submittedName>
</protein>
<reference evidence="9 10" key="1">
    <citation type="submission" date="2018-12" db="EMBL/GenBank/DDBJ databases">
        <title>Genome analysis provides insights into bioremediation potentialities of Halogeometricum borinquense strain N11.</title>
        <authorList>
            <person name="Najjari A."/>
            <person name="Youssef N."/>
            <person name="Fhoula I."/>
            <person name="Ben Dhia O."/>
            <person name="Mahjoubi M."/>
            <person name="Ouzari H.I."/>
            <person name="Cherif A."/>
        </authorList>
    </citation>
    <scope>NUCLEOTIDE SEQUENCE [LARGE SCALE GENOMIC DNA]</scope>
    <source>
        <strain evidence="9 10">N11</strain>
    </source>
</reference>
<name>A0A482TRK4_9EURY</name>
<dbReference type="GO" id="GO:0055085">
    <property type="term" value="P:transmembrane transport"/>
    <property type="evidence" value="ECO:0007669"/>
    <property type="project" value="InterPro"/>
</dbReference>
<evidence type="ECO:0000313" key="10">
    <source>
        <dbReference type="Proteomes" id="UP000294028"/>
    </source>
</evidence>
<feature type="transmembrane region" description="Helical" evidence="7">
    <location>
        <begin position="35"/>
        <end position="56"/>
    </location>
</feature>
<keyword evidence="2 7" id="KW-0813">Transport</keyword>
<dbReference type="InterPro" id="IPR000515">
    <property type="entry name" value="MetI-like"/>
</dbReference>
<evidence type="ECO:0000256" key="3">
    <source>
        <dbReference type="ARBA" id="ARBA00022475"/>
    </source>
</evidence>
<dbReference type="PROSITE" id="PS50928">
    <property type="entry name" value="ABC_TM1"/>
    <property type="match status" value="1"/>
</dbReference>